<keyword evidence="2" id="KW-0648">Protein biosynthesis</keyword>
<protein>
    <submittedName>
        <fullName evidence="8">Eukaryotic translation initiation factor 5A-2-like</fullName>
    </submittedName>
</protein>
<evidence type="ECO:0000256" key="1">
    <source>
        <dbReference type="ARBA" id="ARBA00006016"/>
    </source>
</evidence>
<keyword evidence="7" id="KW-1185">Reference proteome</keyword>
<feature type="compositionally biased region" description="Polar residues" evidence="4">
    <location>
        <begin position="20"/>
        <end position="29"/>
    </location>
</feature>
<dbReference type="InterPro" id="IPR014722">
    <property type="entry name" value="Rib_uL2_dom2"/>
</dbReference>
<evidence type="ECO:0000313" key="8">
    <source>
        <dbReference type="RefSeq" id="XP_060669015.1"/>
    </source>
</evidence>
<evidence type="ECO:0000256" key="2">
    <source>
        <dbReference type="ARBA" id="ARBA00022917"/>
    </source>
</evidence>
<sequence>MSDEEQQFESKGDEGPSKTFPWQTGTNSPEWFHHHQEQALRVSTSKTGKHGHAKCHFLAIDMFNGKKLEDIVPSYHKCYGKFLFPFCLSWIKDGFAEGKELVVTVMTAMGEEQTCATKNI</sequence>
<accession>A0ABM3ZX11</accession>
<feature type="domain" description="Translation initiation factor 5A C-terminal" evidence="5">
    <location>
        <begin position="91"/>
        <end position="118"/>
    </location>
</feature>
<dbReference type="Gene3D" id="2.40.50.140">
    <property type="entry name" value="Nucleic acid-binding proteins"/>
    <property type="match status" value="1"/>
</dbReference>
<dbReference type="Proteomes" id="UP001652623">
    <property type="component" value="Chromosome 1"/>
</dbReference>
<dbReference type="InterPro" id="IPR012340">
    <property type="entry name" value="NA-bd_OB-fold"/>
</dbReference>
<dbReference type="InterPro" id="IPR001884">
    <property type="entry name" value="IF5A-like"/>
</dbReference>
<evidence type="ECO:0000256" key="3">
    <source>
        <dbReference type="ARBA" id="ARBA00023071"/>
    </source>
</evidence>
<dbReference type="Pfam" id="PF21485">
    <property type="entry name" value="IF5A-like_N"/>
    <property type="match status" value="1"/>
</dbReference>
<dbReference type="PROSITE" id="PS00302">
    <property type="entry name" value="IF5A_HYPUSINE"/>
    <property type="match status" value="1"/>
</dbReference>
<reference evidence="8" key="1">
    <citation type="submission" date="2025-08" db="UniProtKB">
        <authorList>
            <consortium name="RefSeq"/>
        </authorList>
    </citation>
    <scope>IDENTIFICATION</scope>
    <source>
        <tissue evidence="8">Seedling</tissue>
    </source>
</reference>
<evidence type="ECO:0000256" key="4">
    <source>
        <dbReference type="SAM" id="MobiDB-lite"/>
    </source>
</evidence>
<evidence type="ECO:0000313" key="7">
    <source>
        <dbReference type="Proteomes" id="UP001652623"/>
    </source>
</evidence>
<comment type="similarity">
    <text evidence="1">Belongs to the eIF-5A family.</text>
</comment>
<keyword evidence="3" id="KW-0385">Hypusine</keyword>
<evidence type="ECO:0000259" key="6">
    <source>
        <dbReference type="Pfam" id="PF21485"/>
    </source>
</evidence>
<dbReference type="RefSeq" id="XP_060669015.1">
    <property type="nucleotide sequence ID" value="XM_060813032.1"/>
</dbReference>
<dbReference type="Gene3D" id="2.30.30.30">
    <property type="match status" value="1"/>
</dbReference>
<feature type="domain" description="Translation initiation factor 5A-like N-terminal" evidence="6">
    <location>
        <begin position="39"/>
        <end position="76"/>
    </location>
</feature>
<dbReference type="GeneID" id="132800081"/>
<dbReference type="Pfam" id="PF01287">
    <property type="entry name" value="eIF-5a"/>
    <property type="match status" value="1"/>
</dbReference>
<dbReference type="SUPFAM" id="SSF50104">
    <property type="entry name" value="Translation proteins SH3-like domain"/>
    <property type="match status" value="1"/>
</dbReference>
<dbReference type="PANTHER" id="PTHR11673">
    <property type="entry name" value="TRANSLATION INITIATION FACTOR 5A FAMILY MEMBER"/>
    <property type="match status" value="1"/>
</dbReference>
<dbReference type="InterPro" id="IPR019769">
    <property type="entry name" value="Trans_elong_IF5A_hypusine_site"/>
</dbReference>
<organism evidence="7 8">
    <name type="scientific">Ziziphus jujuba</name>
    <name type="common">Chinese jujube</name>
    <name type="synonym">Ziziphus sativa</name>
    <dbReference type="NCBI Taxonomy" id="326968"/>
    <lineage>
        <taxon>Eukaryota</taxon>
        <taxon>Viridiplantae</taxon>
        <taxon>Streptophyta</taxon>
        <taxon>Embryophyta</taxon>
        <taxon>Tracheophyta</taxon>
        <taxon>Spermatophyta</taxon>
        <taxon>Magnoliopsida</taxon>
        <taxon>eudicotyledons</taxon>
        <taxon>Gunneridae</taxon>
        <taxon>Pentapetalae</taxon>
        <taxon>rosids</taxon>
        <taxon>fabids</taxon>
        <taxon>Rosales</taxon>
        <taxon>Rhamnaceae</taxon>
        <taxon>Paliureae</taxon>
        <taxon>Ziziphus</taxon>
    </lineage>
</organism>
<dbReference type="InterPro" id="IPR048670">
    <property type="entry name" value="IF5A-like_N"/>
</dbReference>
<evidence type="ECO:0000259" key="5">
    <source>
        <dbReference type="Pfam" id="PF01287"/>
    </source>
</evidence>
<dbReference type="InterPro" id="IPR008991">
    <property type="entry name" value="Translation_prot_SH3-like_sf"/>
</dbReference>
<feature type="region of interest" description="Disordered" evidence="4">
    <location>
        <begin position="1"/>
        <end position="29"/>
    </location>
</feature>
<name>A0ABM3ZX11_ZIZJJ</name>
<dbReference type="InterPro" id="IPR020189">
    <property type="entry name" value="IF5A_C"/>
</dbReference>
<gene>
    <name evidence="8" type="primary">LOC132800081</name>
</gene>
<proteinExistence type="inferred from homology"/>